<name>A0AAJ1MJH8_9SPIO</name>
<dbReference type="InterPro" id="IPR007160">
    <property type="entry name" value="DUF362"/>
</dbReference>
<keyword evidence="3" id="KW-0408">Iron</keyword>
<evidence type="ECO:0000313" key="7">
    <source>
        <dbReference type="Proteomes" id="UP001221217"/>
    </source>
</evidence>
<dbReference type="EMBL" id="JAQQAL010000010">
    <property type="protein sequence ID" value="MDC7225796.1"/>
    <property type="molecule type" value="Genomic_DNA"/>
</dbReference>
<evidence type="ECO:0000313" key="6">
    <source>
        <dbReference type="EMBL" id="MDC7225796.1"/>
    </source>
</evidence>
<dbReference type="Gene3D" id="3.30.70.20">
    <property type="match status" value="1"/>
</dbReference>
<dbReference type="PANTHER" id="PTHR43687:SF1">
    <property type="entry name" value="FERREDOXIN III"/>
    <property type="match status" value="1"/>
</dbReference>
<dbReference type="GO" id="GO:0051539">
    <property type="term" value="F:4 iron, 4 sulfur cluster binding"/>
    <property type="evidence" value="ECO:0007669"/>
    <property type="project" value="UniProtKB-KW"/>
</dbReference>
<dbReference type="PANTHER" id="PTHR43687">
    <property type="entry name" value="ADENYLYLSULFATE REDUCTASE, BETA SUBUNIT"/>
    <property type="match status" value="1"/>
</dbReference>
<dbReference type="InterPro" id="IPR017896">
    <property type="entry name" value="4Fe4S_Fe-S-bd"/>
</dbReference>
<dbReference type="Proteomes" id="UP001221217">
    <property type="component" value="Unassembled WGS sequence"/>
</dbReference>
<dbReference type="PROSITE" id="PS51379">
    <property type="entry name" value="4FE4S_FER_2"/>
    <property type="match status" value="2"/>
</dbReference>
<dbReference type="InterPro" id="IPR050572">
    <property type="entry name" value="Fe-S_Ferredoxin"/>
</dbReference>
<keyword evidence="1" id="KW-0004">4Fe-4S</keyword>
<sequence>MNNTVAILECDDYNPELILDKLRESWMLAGGKDVLDVEGKRVLLKPNVLLDSNIKKTATTHPEFFRAAIRLMKELGASEIIAGDSPGFPKPGFKAKGCGLWDVCEDEGIRWYDFLKRSTVIKNPEGRKVKSFTVTDAVENIDLIISLPKLKTHQLMYFTGAVKNQFGMIPGLLKSSFHMKFPTRSDFAAMIVDLHQALKPDFAFMDAIISMEGPGPGNGFAKKTDLLLASSNLLAMDITACRIIGYDPDIIPVIREALDRRVWLENSHDVETAGMRLEDAKIQRFQKIKLTGSNNQLREFLSPAFIKRFLYNLNPKPVFIEKRCIRCRECVSICPAEALSCDDMIKINYDKCIRCFCCHEVCPEDAIAVKRTLNSSGIIR</sequence>
<evidence type="ECO:0000259" key="5">
    <source>
        <dbReference type="PROSITE" id="PS51379"/>
    </source>
</evidence>
<evidence type="ECO:0000256" key="2">
    <source>
        <dbReference type="ARBA" id="ARBA00022723"/>
    </source>
</evidence>
<dbReference type="Pfam" id="PF00037">
    <property type="entry name" value="Fer4"/>
    <property type="match status" value="1"/>
</dbReference>
<dbReference type="PROSITE" id="PS00198">
    <property type="entry name" value="4FE4S_FER_1"/>
    <property type="match status" value="1"/>
</dbReference>
<evidence type="ECO:0000256" key="3">
    <source>
        <dbReference type="ARBA" id="ARBA00023004"/>
    </source>
</evidence>
<comment type="caution">
    <text evidence="6">The sequence shown here is derived from an EMBL/GenBank/DDBJ whole genome shotgun (WGS) entry which is preliminary data.</text>
</comment>
<reference evidence="6 7" key="1">
    <citation type="submission" date="2022-12" db="EMBL/GenBank/DDBJ databases">
        <title>Metagenome assembled genome from gulf of manar.</title>
        <authorList>
            <person name="Kohli P."/>
            <person name="Pk S."/>
            <person name="Venkata Ramana C."/>
            <person name="Sasikala C."/>
        </authorList>
    </citation>
    <scope>NUCLEOTIDE SEQUENCE [LARGE SCALE GENOMIC DNA]</scope>
    <source>
        <strain evidence="6">JB008</strain>
    </source>
</reference>
<keyword evidence="2" id="KW-0479">Metal-binding</keyword>
<evidence type="ECO:0000256" key="4">
    <source>
        <dbReference type="ARBA" id="ARBA00023014"/>
    </source>
</evidence>
<organism evidence="6 7">
    <name type="scientific">Candidatus Thalassospirochaeta sargassi</name>
    <dbReference type="NCBI Taxonomy" id="3119039"/>
    <lineage>
        <taxon>Bacteria</taxon>
        <taxon>Pseudomonadati</taxon>
        <taxon>Spirochaetota</taxon>
        <taxon>Spirochaetia</taxon>
        <taxon>Spirochaetales</taxon>
        <taxon>Spirochaetaceae</taxon>
        <taxon>Candidatus Thalassospirochaeta</taxon>
    </lineage>
</organism>
<dbReference type="Pfam" id="PF04015">
    <property type="entry name" value="DUF362"/>
    <property type="match status" value="1"/>
</dbReference>
<gene>
    <name evidence="6" type="ORF">PQJ61_03410</name>
</gene>
<evidence type="ECO:0000256" key="1">
    <source>
        <dbReference type="ARBA" id="ARBA00022485"/>
    </source>
</evidence>
<protein>
    <submittedName>
        <fullName evidence="6">DUF362 domain-containing protein</fullName>
    </submittedName>
</protein>
<dbReference type="GO" id="GO:0046872">
    <property type="term" value="F:metal ion binding"/>
    <property type="evidence" value="ECO:0007669"/>
    <property type="project" value="UniProtKB-KW"/>
</dbReference>
<accession>A0AAJ1MJH8</accession>
<keyword evidence="4" id="KW-0411">Iron-sulfur</keyword>
<feature type="domain" description="4Fe-4S ferredoxin-type" evidence="5">
    <location>
        <begin position="315"/>
        <end position="340"/>
    </location>
</feature>
<dbReference type="InterPro" id="IPR017900">
    <property type="entry name" value="4Fe4S_Fe_S_CS"/>
</dbReference>
<dbReference type="AlphaFoldDB" id="A0AAJ1MJH8"/>
<dbReference type="SUPFAM" id="SSF54862">
    <property type="entry name" value="4Fe-4S ferredoxins"/>
    <property type="match status" value="1"/>
</dbReference>
<feature type="domain" description="4Fe-4S ferredoxin-type" evidence="5">
    <location>
        <begin position="343"/>
        <end position="372"/>
    </location>
</feature>
<proteinExistence type="predicted"/>